<gene>
    <name evidence="1" type="primary">ABZ2</name>
    <name evidence="1" type="ORF">OHK93_000611</name>
</gene>
<dbReference type="Gene3D" id="3.20.10.10">
    <property type="entry name" value="D-amino Acid Aminotransferase, subunit A, domain 2"/>
    <property type="match status" value="1"/>
</dbReference>
<dbReference type="InterPro" id="IPR001544">
    <property type="entry name" value="Aminotrans_IV"/>
</dbReference>
<dbReference type="Proteomes" id="UP001161017">
    <property type="component" value="Unassembled WGS sequence"/>
</dbReference>
<proteinExistence type="predicted"/>
<keyword evidence="2" id="KW-1185">Reference proteome</keyword>
<dbReference type="EC" id="4.1.3.38" evidence="1"/>
<sequence length="261" mass="28714">MDRVGLVTSIRYDQLLLLSKENANFAPPNRRPCPLYMLSYHRDRILAAAQEIAREIPNLEGDRGLDAFAAQIHAHVAGAQDDDEEALKVRFVVSPSGQIGVTSTKIPPVPQSALFPRALDDVLKAKPSFRIFISPIRTTPTFSTRHKTTDRSAYSQVRSVLPDEDDEDLPSEILMVNKKGDVMEGSITTPYFNHSGTWITPAASSGGHLGVTKRWALERELCDEGFVSMNSIQVGSLGERVILSNGARGFGWGRVEPLMAL</sequence>
<reference evidence="1" key="1">
    <citation type="journal article" date="2023" name="Genome Biol. Evol.">
        <title>First Whole Genome Sequence and Flow Cytometry Genome Size Data for the Lichen-Forming Fungus Ramalina farinacea (Ascomycota).</title>
        <authorList>
            <person name="Llewellyn T."/>
            <person name="Mian S."/>
            <person name="Hill R."/>
            <person name="Leitch I.J."/>
            <person name="Gaya E."/>
        </authorList>
    </citation>
    <scope>NUCLEOTIDE SEQUENCE</scope>
    <source>
        <strain evidence="1">LIQ254RAFAR</strain>
    </source>
</reference>
<dbReference type="EMBL" id="JAPUFD010000001">
    <property type="protein sequence ID" value="MDI1485473.1"/>
    <property type="molecule type" value="Genomic_DNA"/>
</dbReference>
<organism evidence="1 2">
    <name type="scientific">Ramalina farinacea</name>
    <dbReference type="NCBI Taxonomy" id="258253"/>
    <lineage>
        <taxon>Eukaryota</taxon>
        <taxon>Fungi</taxon>
        <taxon>Dikarya</taxon>
        <taxon>Ascomycota</taxon>
        <taxon>Pezizomycotina</taxon>
        <taxon>Lecanoromycetes</taxon>
        <taxon>OSLEUM clade</taxon>
        <taxon>Lecanoromycetidae</taxon>
        <taxon>Lecanorales</taxon>
        <taxon>Lecanorineae</taxon>
        <taxon>Ramalinaceae</taxon>
        <taxon>Ramalina</taxon>
    </lineage>
</organism>
<accession>A0AA43QF86</accession>
<dbReference type="Pfam" id="PF01063">
    <property type="entry name" value="Aminotran_4"/>
    <property type="match status" value="1"/>
</dbReference>
<dbReference type="InterPro" id="IPR036038">
    <property type="entry name" value="Aminotransferase-like"/>
</dbReference>
<dbReference type="AlphaFoldDB" id="A0AA43QF86"/>
<comment type="caution">
    <text evidence="1">The sequence shown here is derived from an EMBL/GenBank/DDBJ whole genome shotgun (WGS) entry which is preliminary data.</text>
</comment>
<dbReference type="InterPro" id="IPR043132">
    <property type="entry name" value="BCAT-like_C"/>
</dbReference>
<dbReference type="GO" id="GO:0008696">
    <property type="term" value="F:4-amino-4-deoxychorismate lyase activity"/>
    <property type="evidence" value="ECO:0007669"/>
    <property type="project" value="UniProtKB-EC"/>
</dbReference>
<evidence type="ECO:0000313" key="1">
    <source>
        <dbReference type="EMBL" id="MDI1485473.1"/>
    </source>
</evidence>
<keyword evidence="1" id="KW-0456">Lyase</keyword>
<protein>
    <submittedName>
        <fullName evidence="1">Aminodeoxychorismate lyase</fullName>
        <ecNumber evidence="1">4.1.3.38</ecNumber>
    </submittedName>
</protein>
<name>A0AA43QF86_9LECA</name>
<dbReference type="SUPFAM" id="SSF56752">
    <property type="entry name" value="D-aminoacid aminotransferase-like PLP-dependent enzymes"/>
    <property type="match status" value="1"/>
</dbReference>
<evidence type="ECO:0000313" key="2">
    <source>
        <dbReference type="Proteomes" id="UP001161017"/>
    </source>
</evidence>